<keyword evidence="3" id="KW-1185">Reference proteome</keyword>
<organism evidence="2 3">
    <name type="scientific">Roseovarius tolerans</name>
    <dbReference type="NCBI Taxonomy" id="74031"/>
    <lineage>
        <taxon>Bacteria</taxon>
        <taxon>Pseudomonadati</taxon>
        <taxon>Pseudomonadota</taxon>
        <taxon>Alphaproteobacteria</taxon>
        <taxon>Rhodobacterales</taxon>
        <taxon>Roseobacteraceae</taxon>
        <taxon>Roseovarius</taxon>
    </lineage>
</organism>
<dbReference type="AlphaFoldDB" id="A0A0L6CZM1"/>
<protein>
    <recommendedName>
        <fullName evidence="4">DUF177 domain-containing protein</fullName>
    </recommendedName>
</protein>
<name>A0A0L6CZM1_9RHOB</name>
<reference evidence="3" key="1">
    <citation type="submission" date="2015-07" db="EMBL/GenBank/DDBJ databases">
        <title>Draft Genome Sequence of Roseovarius tolerans EL-164, a producer of N-Acylated Alanine Methyl Esters (NAMEs).</title>
        <authorList>
            <person name="Voget S."/>
            <person name="Bruns H."/>
            <person name="Wagner-Doebler I."/>
            <person name="Schulz S."/>
            <person name="Daniel R."/>
        </authorList>
    </citation>
    <scope>NUCLEOTIDE SEQUENCE [LARGE SCALE GENOMIC DNA]</scope>
    <source>
        <strain evidence="3">EL-164</strain>
    </source>
</reference>
<dbReference type="EMBL" id="LGVV01000002">
    <property type="protein sequence ID" value="KNX43179.1"/>
    <property type="molecule type" value="Genomic_DNA"/>
</dbReference>
<dbReference type="STRING" id="74031.SAMN04488077_1089"/>
<dbReference type="InterPro" id="IPR003772">
    <property type="entry name" value="YceD"/>
</dbReference>
<evidence type="ECO:0000313" key="2">
    <source>
        <dbReference type="EMBL" id="KNX43179.1"/>
    </source>
</evidence>
<dbReference type="Pfam" id="PF02620">
    <property type="entry name" value="YceD"/>
    <property type="match status" value="1"/>
</dbReference>
<dbReference type="PATRIC" id="fig|74031.6.peg.315"/>
<dbReference type="RefSeq" id="WP_082237321.1">
    <property type="nucleotide sequence ID" value="NZ_CP118494.1"/>
</dbReference>
<proteinExistence type="predicted"/>
<dbReference type="Proteomes" id="UP000037046">
    <property type="component" value="Unassembled WGS sequence"/>
</dbReference>
<evidence type="ECO:0000313" key="3">
    <source>
        <dbReference type="Proteomes" id="UP000037046"/>
    </source>
</evidence>
<accession>A0A0L6CZM1</accession>
<evidence type="ECO:0000256" key="1">
    <source>
        <dbReference type="SAM" id="MobiDB-lite"/>
    </source>
</evidence>
<feature type="region of interest" description="Disordered" evidence="1">
    <location>
        <begin position="143"/>
        <end position="173"/>
    </location>
</feature>
<evidence type="ECO:0008006" key="4">
    <source>
        <dbReference type="Google" id="ProtNLM"/>
    </source>
</evidence>
<feature type="region of interest" description="Disordered" evidence="1">
    <location>
        <begin position="93"/>
        <end position="113"/>
    </location>
</feature>
<gene>
    <name evidence="2" type="ORF">ROTO_03080</name>
</gene>
<sequence length="185" mass="20419">MPDETQNPEVIRVAHLRGKDEMPFEITPDAARRKQIAEDLGLLDLRKLRLSGRISAEGRTDWLLTATLGATVVQRCVVTLDPVTTRIDEPVTRRFSPDAEPPDLAPGEEMEMPEDDTLEPLGQEIDLRRVMIEALSLALPPWPRSDGAGLGQMTATAEGAEPLTDEDTKPFAGLKTLRDQLKGEE</sequence>
<dbReference type="OrthoDB" id="8443793at2"/>
<comment type="caution">
    <text evidence="2">The sequence shown here is derived from an EMBL/GenBank/DDBJ whole genome shotgun (WGS) entry which is preliminary data.</text>
</comment>